<comment type="caution">
    <text evidence="4">The sequence shown here is derived from an EMBL/GenBank/DDBJ whole genome shotgun (WGS) entry which is preliminary data.</text>
</comment>
<keyword evidence="5" id="KW-1185">Reference proteome</keyword>
<evidence type="ECO:0000256" key="1">
    <source>
        <dbReference type="ARBA" id="ARBA00023239"/>
    </source>
</evidence>
<dbReference type="Gene3D" id="3.20.20.120">
    <property type="entry name" value="Enolase-like C-terminal domain"/>
    <property type="match status" value="1"/>
</dbReference>
<feature type="signal peptide" evidence="2">
    <location>
        <begin position="1"/>
        <end position="24"/>
    </location>
</feature>
<proteinExistence type="predicted"/>
<dbReference type="InterPro" id="IPR013341">
    <property type="entry name" value="Mandelate_racemase_N_dom"/>
</dbReference>
<dbReference type="InterPro" id="IPR034593">
    <property type="entry name" value="DgoD-like"/>
</dbReference>
<dbReference type="InterPro" id="IPR029017">
    <property type="entry name" value="Enolase-like_N"/>
</dbReference>
<feature type="chain" id="PRO_5030921477" evidence="2">
    <location>
        <begin position="25"/>
        <end position="400"/>
    </location>
</feature>
<dbReference type="Pfam" id="PF13378">
    <property type="entry name" value="MR_MLE_C"/>
    <property type="match status" value="1"/>
</dbReference>
<evidence type="ECO:0000313" key="4">
    <source>
        <dbReference type="EMBL" id="MBB5684909.1"/>
    </source>
</evidence>
<dbReference type="Proteomes" id="UP000549617">
    <property type="component" value="Unassembled WGS sequence"/>
</dbReference>
<dbReference type="GO" id="GO:0008869">
    <property type="term" value="F:galactonate dehydratase activity"/>
    <property type="evidence" value="ECO:0007669"/>
    <property type="project" value="UniProtKB-EC"/>
</dbReference>
<dbReference type="InterPro" id="IPR013342">
    <property type="entry name" value="Mandelate_racemase_C"/>
</dbReference>
<gene>
    <name evidence="4" type="ORF">FHS49_000900</name>
</gene>
<dbReference type="SFLD" id="SFLDS00001">
    <property type="entry name" value="Enolase"/>
    <property type="match status" value="1"/>
</dbReference>
<dbReference type="GO" id="GO:0009063">
    <property type="term" value="P:amino acid catabolic process"/>
    <property type="evidence" value="ECO:0007669"/>
    <property type="project" value="InterPro"/>
</dbReference>
<evidence type="ECO:0000256" key="2">
    <source>
        <dbReference type="SAM" id="SignalP"/>
    </source>
</evidence>
<name>A0A7W9AGA5_9SPHN</name>
<dbReference type="EC" id="4.2.1.6" evidence="4"/>
<dbReference type="SMART" id="SM00922">
    <property type="entry name" value="MR_MLE"/>
    <property type="match status" value="1"/>
</dbReference>
<dbReference type="InterPro" id="IPR018110">
    <property type="entry name" value="Mandel_Rmase/mucon_lact_enz_CS"/>
</dbReference>
<dbReference type="SFLD" id="SFLDG00179">
    <property type="entry name" value="mandelate_racemase"/>
    <property type="match status" value="1"/>
</dbReference>
<evidence type="ECO:0000259" key="3">
    <source>
        <dbReference type="SMART" id="SM00922"/>
    </source>
</evidence>
<dbReference type="SUPFAM" id="SSF54826">
    <property type="entry name" value="Enolase N-terminal domain-like"/>
    <property type="match status" value="1"/>
</dbReference>
<dbReference type="PROSITE" id="PS00908">
    <property type="entry name" value="MR_MLE_1"/>
    <property type="match status" value="1"/>
</dbReference>
<evidence type="ECO:0000313" key="5">
    <source>
        <dbReference type="Proteomes" id="UP000549617"/>
    </source>
</evidence>
<dbReference type="InterPro" id="IPR036849">
    <property type="entry name" value="Enolase-like_C_sf"/>
</dbReference>
<dbReference type="PANTHER" id="PTHR48080">
    <property type="entry name" value="D-GALACTONATE DEHYDRATASE-RELATED"/>
    <property type="match status" value="1"/>
</dbReference>
<dbReference type="GO" id="GO:0000287">
    <property type="term" value="F:magnesium ion binding"/>
    <property type="evidence" value="ECO:0007669"/>
    <property type="project" value="UniProtKB-ARBA"/>
</dbReference>
<keyword evidence="2" id="KW-0732">Signal</keyword>
<dbReference type="CDD" id="cd03316">
    <property type="entry name" value="MR_like"/>
    <property type="match status" value="1"/>
</dbReference>
<feature type="domain" description="Mandelate racemase/muconate lactonizing enzyme C-terminal" evidence="3">
    <location>
        <begin position="164"/>
        <end position="274"/>
    </location>
</feature>
<dbReference type="Gene3D" id="3.30.390.10">
    <property type="entry name" value="Enolase-like, N-terminal domain"/>
    <property type="match status" value="1"/>
</dbReference>
<dbReference type="EMBL" id="JACIJC010000001">
    <property type="protein sequence ID" value="MBB5684909.1"/>
    <property type="molecule type" value="Genomic_DNA"/>
</dbReference>
<dbReference type="RefSeq" id="WP_184015633.1">
    <property type="nucleotide sequence ID" value="NZ_JACIJC010000001.1"/>
</dbReference>
<dbReference type="SUPFAM" id="SSF51604">
    <property type="entry name" value="Enolase C-terminal domain-like"/>
    <property type="match status" value="1"/>
</dbReference>
<accession>A0A7W9AGA5</accession>
<sequence>MLRRNALKSLAIAPLGLWAGNAMAAAPAALGKRVIDRLELFELKVNHRGNWLIVRLRTADGLTGLGDASHAGDSAETVRYLRQFLDVLKGRSVFSAEPFRQAAAATVAQGGDPAAVAASALEQALWDLAGKAVGLPVYELFGGKLRDKIPLYANINRSAKPRTPEGFAAMASAAIADGFTAIKMAPFDAIAMDEKDPATIARLTNEGIACAQAVRDAIGLQNDLLIDAHSRFNLTDGLALAERFKPLNLYWLEEVTPPEPLDMLAEINRAATMPTAGGESITSIEDFYAYIKAGAVDIAMPDIKFCGGLTGLRKVAGIAEGAGLPVSPHGPASPVGNAAAAHVVATLPNFTVLEFAYGEVPWRADVLNPPEQIENGELVLTGKPGFGIELNEKTVARYAV</sequence>
<dbReference type="Pfam" id="PF02746">
    <property type="entry name" value="MR_MLE_N"/>
    <property type="match status" value="1"/>
</dbReference>
<organism evidence="4 5">
    <name type="scientific">Sphingobium boeckii</name>
    <dbReference type="NCBI Taxonomy" id="1082345"/>
    <lineage>
        <taxon>Bacteria</taxon>
        <taxon>Pseudomonadati</taxon>
        <taxon>Pseudomonadota</taxon>
        <taxon>Alphaproteobacteria</taxon>
        <taxon>Sphingomonadales</taxon>
        <taxon>Sphingomonadaceae</taxon>
        <taxon>Sphingobium</taxon>
    </lineage>
</organism>
<reference evidence="4 5" key="1">
    <citation type="submission" date="2020-08" db="EMBL/GenBank/DDBJ databases">
        <title>Genomic Encyclopedia of Type Strains, Phase IV (KMG-IV): sequencing the most valuable type-strain genomes for metagenomic binning, comparative biology and taxonomic classification.</title>
        <authorList>
            <person name="Goeker M."/>
        </authorList>
    </citation>
    <scope>NUCLEOTIDE SEQUENCE [LARGE SCALE GENOMIC DNA]</scope>
    <source>
        <strain evidence="4 5">DSM 25079</strain>
    </source>
</reference>
<protein>
    <submittedName>
        <fullName evidence="4">Galactonate dehydratase</fullName>
        <ecNumber evidence="4">4.2.1.6</ecNumber>
    </submittedName>
</protein>
<keyword evidence="1 4" id="KW-0456">Lyase</keyword>
<dbReference type="AlphaFoldDB" id="A0A7W9AGA5"/>
<dbReference type="InterPro" id="IPR029065">
    <property type="entry name" value="Enolase_C-like"/>
</dbReference>
<dbReference type="PANTHER" id="PTHR48080:SF2">
    <property type="entry name" value="D-GALACTONATE DEHYDRATASE"/>
    <property type="match status" value="1"/>
</dbReference>